<accession>A0A067PRK6</accession>
<evidence type="ECO:0000313" key="3">
    <source>
        <dbReference type="EMBL" id="KDQ53922.1"/>
    </source>
</evidence>
<feature type="transmembrane region" description="Helical" evidence="2">
    <location>
        <begin position="200"/>
        <end position="222"/>
    </location>
</feature>
<name>A0A067PRK6_9AGAM</name>
<evidence type="ECO:0000256" key="1">
    <source>
        <dbReference type="SAM" id="MobiDB-lite"/>
    </source>
</evidence>
<reference evidence="4" key="1">
    <citation type="journal article" date="2014" name="Proc. Natl. Acad. Sci. U.S.A.">
        <title>Extensive sampling of basidiomycete genomes demonstrates inadequacy of the white-rot/brown-rot paradigm for wood decay fungi.</title>
        <authorList>
            <person name="Riley R."/>
            <person name="Salamov A.A."/>
            <person name="Brown D.W."/>
            <person name="Nagy L.G."/>
            <person name="Floudas D."/>
            <person name="Held B.W."/>
            <person name="Levasseur A."/>
            <person name="Lombard V."/>
            <person name="Morin E."/>
            <person name="Otillar R."/>
            <person name="Lindquist E.A."/>
            <person name="Sun H."/>
            <person name="LaButti K.M."/>
            <person name="Schmutz J."/>
            <person name="Jabbour D."/>
            <person name="Luo H."/>
            <person name="Baker S.E."/>
            <person name="Pisabarro A.G."/>
            <person name="Walton J.D."/>
            <person name="Blanchette R.A."/>
            <person name="Henrissat B."/>
            <person name="Martin F."/>
            <person name="Cullen D."/>
            <person name="Hibbett D.S."/>
            <person name="Grigoriev I.V."/>
        </authorList>
    </citation>
    <scope>NUCLEOTIDE SEQUENCE [LARGE SCALE GENOMIC DNA]</scope>
    <source>
        <strain evidence="4">MUCL 33604</strain>
    </source>
</reference>
<feature type="transmembrane region" description="Helical" evidence="2">
    <location>
        <begin position="150"/>
        <end position="180"/>
    </location>
</feature>
<keyword evidence="2" id="KW-0812">Transmembrane</keyword>
<dbReference type="HOGENOM" id="CLU_1115894_0_0_1"/>
<protein>
    <submittedName>
        <fullName evidence="3">Uncharacterized protein</fullName>
    </submittedName>
</protein>
<feature type="compositionally biased region" description="Polar residues" evidence="1">
    <location>
        <begin position="36"/>
        <end position="48"/>
    </location>
</feature>
<sequence length="249" mass="26885">MDTKGLNPHNSATSASKEHVSTASCHEDTPSPPPATQGQRDTRTSTIVQRKKGGSRNRVLWHIINLLFLGFARKFLIRLKVYAKASSGVANENRTDEERKLDKEAIEEWRSGQQAEWDRLGTTAMLAEGMDDKDVAKAASGELTGETQKVVAVAMAVPVVISAYSTMLILLGHCIFVITLRSGNTSAPLKFSGVLSEPGFMIIAGVPIIAGVIMTLGAVLVAELMYNQSLGEFALDDDEKPYNGEHDAA</sequence>
<evidence type="ECO:0000256" key="2">
    <source>
        <dbReference type="SAM" id="Phobius"/>
    </source>
</evidence>
<keyword evidence="2" id="KW-1133">Transmembrane helix</keyword>
<feature type="transmembrane region" description="Helical" evidence="2">
    <location>
        <begin position="59"/>
        <end position="76"/>
    </location>
</feature>
<gene>
    <name evidence="3" type="ORF">JAAARDRAFT_49547</name>
</gene>
<dbReference type="InParanoid" id="A0A067PRK6"/>
<dbReference type="Proteomes" id="UP000027265">
    <property type="component" value="Unassembled WGS sequence"/>
</dbReference>
<proteinExistence type="predicted"/>
<dbReference type="OrthoDB" id="3036455at2759"/>
<keyword evidence="2" id="KW-0472">Membrane</keyword>
<keyword evidence="4" id="KW-1185">Reference proteome</keyword>
<dbReference type="EMBL" id="KL197731">
    <property type="protein sequence ID" value="KDQ53922.1"/>
    <property type="molecule type" value="Genomic_DNA"/>
</dbReference>
<evidence type="ECO:0000313" key="4">
    <source>
        <dbReference type="Proteomes" id="UP000027265"/>
    </source>
</evidence>
<feature type="compositionally biased region" description="Basic and acidic residues" evidence="1">
    <location>
        <begin position="16"/>
        <end position="29"/>
    </location>
</feature>
<organism evidence="3 4">
    <name type="scientific">Jaapia argillacea MUCL 33604</name>
    <dbReference type="NCBI Taxonomy" id="933084"/>
    <lineage>
        <taxon>Eukaryota</taxon>
        <taxon>Fungi</taxon>
        <taxon>Dikarya</taxon>
        <taxon>Basidiomycota</taxon>
        <taxon>Agaricomycotina</taxon>
        <taxon>Agaricomycetes</taxon>
        <taxon>Agaricomycetidae</taxon>
        <taxon>Jaapiales</taxon>
        <taxon>Jaapiaceae</taxon>
        <taxon>Jaapia</taxon>
    </lineage>
</organism>
<dbReference type="AlphaFoldDB" id="A0A067PRK6"/>
<feature type="region of interest" description="Disordered" evidence="1">
    <location>
        <begin position="1"/>
        <end position="51"/>
    </location>
</feature>